<protein>
    <submittedName>
        <fullName evidence="3">Uncharacterized protein</fullName>
    </submittedName>
</protein>
<keyword evidence="2" id="KW-0812">Transmembrane</keyword>
<comment type="caution">
    <text evidence="3">The sequence shown here is derived from an EMBL/GenBank/DDBJ whole genome shotgun (WGS) entry which is preliminary data.</text>
</comment>
<evidence type="ECO:0000313" key="3">
    <source>
        <dbReference type="EMBL" id="MPC55515.1"/>
    </source>
</evidence>
<feature type="region of interest" description="Disordered" evidence="1">
    <location>
        <begin position="112"/>
        <end position="143"/>
    </location>
</feature>
<accession>A0A5B7GDR8</accession>
<dbReference type="AlphaFoldDB" id="A0A5B7GDR8"/>
<proteinExistence type="predicted"/>
<keyword evidence="2" id="KW-1133">Transmembrane helix</keyword>
<name>A0A5B7GDR8_PORTR</name>
<evidence type="ECO:0000256" key="1">
    <source>
        <dbReference type="SAM" id="MobiDB-lite"/>
    </source>
</evidence>
<sequence length="249" mass="27832">MITNCQALAREGRASPVQVGSGVEERRLPVVQSEGFIAIQHSRERVEAVCAVHLQPLPASSHCCGREKDNKLDYVTLGYGESDHVTGMEERRKDLQGLLQGIHHAWDGQHLPLTPPPARQRHHHYQHHHHHHPDARHHHHRTTTTTVTPTLNANAPHSLLTRTVPLLLPLVLLLLLLLPLLLLLRLRLRLLLLTCHGNSRLCFQKCLAGSGPPWYSGTMRALESEARPSYTKAVSEGSPSPRVRILSTV</sequence>
<feature type="compositionally biased region" description="Basic residues" evidence="1">
    <location>
        <begin position="119"/>
        <end position="142"/>
    </location>
</feature>
<feature type="transmembrane region" description="Helical" evidence="2">
    <location>
        <begin position="166"/>
        <end position="184"/>
    </location>
</feature>
<keyword evidence="2" id="KW-0472">Membrane</keyword>
<dbReference type="Proteomes" id="UP000324222">
    <property type="component" value="Unassembled WGS sequence"/>
</dbReference>
<evidence type="ECO:0000256" key="2">
    <source>
        <dbReference type="SAM" id="Phobius"/>
    </source>
</evidence>
<evidence type="ECO:0000313" key="4">
    <source>
        <dbReference type="Proteomes" id="UP000324222"/>
    </source>
</evidence>
<reference evidence="3 4" key="1">
    <citation type="submission" date="2019-05" db="EMBL/GenBank/DDBJ databases">
        <title>Another draft genome of Portunus trituberculatus and its Hox gene families provides insights of decapod evolution.</title>
        <authorList>
            <person name="Jeong J.-H."/>
            <person name="Song I."/>
            <person name="Kim S."/>
            <person name="Choi T."/>
            <person name="Kim D."/>
            <person name="Ryu S."/>
            <person name="Kim W."/>
        </authorList>
    </citation>
    <scope>NUCLEOTIDE SEQUENCE [LARGE SCALE GENOMIC DNA]</scope>
    <source>
        <tissue evidence="3">Muscle</tissue>
    </source>
</reference>
<keyword evidence="4" id="KW-1185">Reference proteome</keyword>
<dbReference type="EMBL" id="VSRR010013246">
    <property type="protein sequence ID" value="MPC55515.1"/>
    <property type="molecule type" value="Genomic_DNA"/>
</dbReference>
<gene>
    <name evidence="3" type="ORF">E2C01_049453</name>
</gene>
<organism evidence="3 4">
    <name type="scientific">Portunus trituberculatus</name>
    <name type="common">Swimming crab</name>
    <name type="synonym">Neptunus trituberculatus</name>
    <dbReference type="NCBI Taxonomy" id="210409"/>
    <lineage>
        <taxon>Eukaryota</taxon>
        <taxon>Metazoa</taxon>
        <taxon>Ecdysozoa</taxon>
        <taxon>Arthropoda</taxon>
        <taxon>Crustacea</taxon>
        <taxon>Multicrustacea</taxon>
        <taxon>Malacostraca</taxon>
        <taxon>Eumalacostraca</taxon>
        <taxon>Eucarida</taxon>
        <taxon>Decapoda</taxon>
        <taxon>Pleocyemata</taxon>
        <taxon>Brachyura</taxon>
        <taxon>Eubrachyura</taxon>
        <taxon>Portunoidea</taxon>
        <taxon>Portunidae</taxon>
        <taxon>Portuninae</taxon>
        <taxon>Portunus</taxon>
    </lineage>
</organism>